<sequence length="125" mass="13342">MQIQINTDKTVDRQAGLDDHVQSVVSNALHRFGEQVTRVEVHLSDNLGQKSADGDNRCLMEARLTGLQPIAVSDHAATLHQAISGATEKLKRAIETAVGKLNAHKRHADGTGAVSAALVADAEEE</sequence>
<organism evidence="1 2">
    <name type="scientific">Duganella alba</name>
    <dbReference type="NCBI Taxonomy" id="2666081"/>
    <lineage>
        <taxon>Bacteria</taxon>
        <taxon>Pseudomonadati</taxon>
        <taxon>Pseudomonadota</taxon>
        <taxon>Betaproteobacteria</taxon>
        <taxon>Burkholderiales</taxon>
        <taxon>Oxalobacteraceae</taxon>
        <taxon>Telluria group</taxon>
        <taxon>Duganella</taxon>
    </lineage>
</organism>
<keyword evidence="2" id="KW-1185">Reference proteome</keyword>
<accession>A0A6L5QKB2</accession>
<reference evidence="1 2" key="1">
    <citation type="submission" date="2019-11" db="EMBL/GenBank/DDBJ databases">
        <title>Novel species isolated from a subtropical stream in China.</title>
        <authorList>
            <person name="Lu H."/>
        </authorList>
    </citation>
    <scope>NUCLEOTIDE SEQUENCE [LARGE SCALE GENOMIC DNA]</scope>
    <source>
        <strain evidence="1 2">FT25W</strain>
    </source>
</reference>
<proteinExistence type="predicted"/>
<dbReference type="EMBL" id="WKJM01000013">
    <property type="protein sequence ID" value="MRX09421.1"/>
    <property type="molecule type" value="Genomic_DNA"/>
</dbReference>
<evidence type="ECO:0000313" key="1">
    <source>
        <dbReference type="EMBL" id="MRX09421.1"/>
    </source>
</evidence>
<dbReference type="Proteomes" id="UP000481037">
    <property type="component" value="Unassembled WGS sequence"/>
</dbReference>
<evidence type="ECO:0000313" key="2">
    <source>
        <dbReference type="Proteomes" id="UP000481037"/>
    </source>
</evidence>
<dbReference type="Gene3D" id="3.30.160.100">
    <property type="entry name" value="Ribosome hibernation promotion factor-like"/>
    <property type="match status" value="1"/>
</dbReference>
<dbReference type="RefSeq" id="WP_154358751.1">
    <property type="nucleotide sequence ID" value="NZ_WKJM01000013.1"/>
</dbReference>
<dbReference type="SUPFAM" id="SSF69754">
    <property type="entry name" value="Ribosome binding protein Y (YfiA homologue)"/>
    <property type="match status" value="1"/>
</dbReference>
<dbReference type="Pfam" id="PF02482">
    <property type="entry name" value="Ribosomal_S30AE"/>
    <property type="match status" value="1"/>
</dbReference>
<dbReference type="InterPro" id="IPR003489">
    <property type="entry name" value="RHF/RaiA"/>
</dbReference>
<protein>
    <submittedName>
        <fullName evidence="1">Ribosomal subunit interface protein</fullName>
    </submittedName>
</protein>
<comment type="caution">
    <text evidence="1">The sequence shown here is derived from an EMBL/GenBank/DDBJ whole genome shotgun (WGS) entry which is preliminary data.</text>
</comment>
<name>A0A6L5QKB2_9BURK</name>
<dbReference type="InterPro" id="IPR036567">
    <property type="entry name" value="RHF-like"/>
</dbReference>
<gene>
    <name evidence="1" type="ORF">GJ697_16390</name>
</gene>
<dbReference type="AlphaFoldDB" id="A0A6L5QKB2"/>